<name>S8DNU0_9LAMI</name>
<evidence type="ECO:0000313" key="3">
    <source>
        <dbReference type="Proteomes" id="UP000015453"/>
    </source>
</evidence>
<feature type="region of interest" description="Disordered" evidence="1">
    <location>
        <begin position="197"/>
        <end position="218"/>
    </location>
</feature>
<evidence type="ECO:0000256" key="1">
    <source>
        <dbReference type="SAM" id="MobiDB-lite"/>
    </source>
</evidence>
<proteinExistence type="predicted"/>
<feature type="region of interest" description="Disordered" evidence="1">
    <location>
        <begin position="1"/>
        <end position="92"/>
    </location>
</feature>
<protein>
    <submittedName>
        <fullName evidence="2">Uncharacterized protein</fullName>
    </submittedName>
</protein>
<gene>
    <name evidence="2" type="ORF">M569_10082</name>
</gene>
<reference evidence="2 3" key="1">
    <citation type="journal article" date="2013" name="BMC Genomics">
        <title>The miniature genome of a carnivorous plant Genlisea aurea contains a low number of genes and short non-coding sequences.</title>
        <authorList>
            <person name="Leushkin E.V."/>
            <person name="Sutormin R.A."/>
            <person name="Nabieva E.R."/>
            <person name="Penin A.A."/>
            <person name="Kondrashov A.S."/>
            <person name="Logacheva M.D."/>
        </authorList>
    </citation>
    <scope>NUCLEOTIDE SEQUENCE [LARGE SCALE GENOMIC DNA]</scope>
</reference>
<comment type="caution">
    <text evidence="2">The sequence shown here is derived from an EMBL/GenBank/DDBJ whole genome shotgun (WGS) entry which is preliminary data.</text>
</comment>
<feature type="non-terminal residue" evidence="2">
    <location>
        <position position="1"/>
    </location>
</feature>
<sequence length="264" mass="28043">DGGGDGETKVIAIPANDSEITDPPRNAGEEEEAEPSGNTSDNSAPLIPDLLSWDEPDEPQAPELEKDDPFALPTATTSATTNDSEVSVEPSGWELALVPSSDTASTKGIMVLDRSTLDSLYDAALVARSTNDAPVVVPGSSSSNPFQTDDDDPYGGREQQQQMFYDPGLGTPQQQYYYYDQASFACGGDIMQQQQQQPFVDDGGGGSKYNPFGDPFTTEVPSMMTADVDFSSSLPRDERSADDDLALQGLAMNSGNVSSSCLLD</sequence>
<feature type="region of interest" description="Disordered" evidence="1">
    <location>
        <begin position="135"/>
        <end position="159"/>
    </location>
</feature>
<feature type="compositionally biased region" description="Low complexity" evidence="1">
    <location>
        <begin position="135"/>
        <end position="145"/>
    </location>
</feature>
<organism evidence="2 3">
    <name type="scientific">Genlisea aurea</name>
    <dbReference type="NCBI Taxonomy" id="192259"/>
    <lineage>
        <taxon>Eukaryota</taxon>
        <taxon>Viridiplantae</taxon>
        <taxon>Streptophyta</taxon>
        <taxon>Embryophyta</taxon>
        <taxon>Tracheophyta</taxon>
        <taxon>Spermatophyta</taxon>
        <taxon>Magnoliopsida</taxon>
        <taxon>eudicotyledons</taxon>
        <taxon>Gunneridae</taxon>
        <taxon>Pentapetalae</taxon>
        <taxon>asterids</taxon>
        <taxon>lamiids</taxon>
        <taxon>Lamiales</taxon>
        <taxon>Lentibulariaceae</taxon>
        <taxon>Genlisea</taxon>
    </lineage>
</organism>
<accession>S8DNU0</accession>
<dbReference type="EMBL" id="AUSU01004665">
    <property type="protein sequence ID" value="EPS64698.1"/>
    <property type="molecule type" value="Genomic_DNA"/>
</dbReference>
<feature type="compositionally biased region" description="Polar residues" evidence="1">
    <location>
        <begin position="74"/>
        <end position="85"/>
    </location>
</feature>
<dbReference type="AlphaFoldDB" id="S8DNU0"/>
<dbReference type="Proteomes" id="UP000015453">
    <property type="component" value="Unassembled WGS sequence"/>
</dbReference>
<evidence type="ECO:0000313" key="2">
    <source>
        <dbReference type="EMBL" id="EPS64698.1"/>
    </source>
</evidence>
<keyword evidence="3" id="KW-1185">Reference proteome</keyword>